<dbReference type="Gene3D" id="3.40.50.620">
    <property type="entry name" value="HUPs"/>
    <property type="match status" value="1"/>
</dbReference>
<dbReference type="PRINTS" id="PR01438">
    <property type="entry name" value="UNVRSLSTRESS"/>
</dbReference>
<reference evidence="3 4" key="1">
    <citation type="submission" date="2020-01" db="EMBL/GenBank/DDBJ databases">
        <title>Natronorubrum sp. JWXQ-INN 674 isolated from Inner Mongolia Autonomous Region of China.</title>
        <authorList>
            <person name="Xue Q."/>
        </authorList>
    </citation>
    <scope>NUCLEOTIDE SEQUENCE [LARGE SCALE GENOMIC DNA]</scope>
    <source>
        <strain evidence="3 4">JWXQ-INN-674</strain>
    </source>
</reference>
<protein>
    <submittedName>
        <fullName evidence="3">Universal stress protein</fullName>
    </submittedName>
</protein>
<evidence type="ECO:0000259" key="2">
    <source>
        <dbReference type="Pfam" id="PF00582"/>
    </source>
</evidence>
<dbReference type="OrthoDB" id="105697at2157"/>
<evidence type="ECO:0000313" key="4">
    <source>
        <dbReference type="Proteomes" id="UP000434101"/>
    </source>
</evidence>
<proteinExistence type="inferred from homology"/>
<gene>
    <name evidence="3" type="ORF">GS429_16250</name>
</gene>
<comment type="caution">
    <text evidence="3">The sequence shown here is derived from an EMBL/GenBank/DDBJ whole genome shotgun (WGS) entry which is preliminary data.</text>
</comment>
<dbReference type="PANTHER" id="PTHR46268:SF6">
    <property type="entry name" value="UNIVERSAL STRESS PROTEIN UP12"/>
    <property type="match status" value="1"/>
</dbReference>
<feature type="domain" description="UspA" evidence="2">
    <location>
        <begin position="1"/>
        <end position="146"/>
    </location>
</feature>
<dbReference type="AlphaFoldDB" id="A0A6B0VPM2"/>
<sequence>MFERILIPTDGSEPARNAAKKGVELAAEHGATVHAVYAVEPIPLGGFTAGPEPASAEHGEVVDAQKTEGQEAIDEVVELAAEHDLETVEAIEYGKPDVEILEYAADEEIDAIVMGTHGRSGAGRLVMGSVAEKVVRRSPVPVVTVRMDT</sequence>
<dbReference type="InterPro" id="IPR014729">
    <property type="entry name" value="Rossmann-like_a/b/a_fold"/>
</dbReference>
<dbReference type="CDD" id="cd00293">
    <property type="entry name" value="USP-like"/>
    <property type="match status" value="1"/>
</dbReference>
<dbReference type="InterPro" id="IPR006016">
    <property type="entry name" value="UspA"/>
</dbReference>
<dbReference type="RefSeq" id="WP_160066388.1">
    <property type="nucleotide sequence ID" value="NZ_WUYX01000053.1"/>
</dbReference>
<evidence type="ECO:0000256" key="1">
    <source>
        <dbReference type="ARBA" id="ARBA00008791"/>
    </source>
</evidence>
<dbReference type="PANTHER" id="PTHR46268">
    <property type="entry name" value="STRESS RESPONSE PROTEIN NHAX"/>
    <property type="match status" value="1"/>
</dbReference>
<evidence type="ECO:0000313" key="3">
    <source>
        <dbReference type="EMBL" id="MXV63580.1"/>
    </source>
</evidence>
<dbReference type="InterPro" id="IPR006015">
    <property type="entry name" value="Universal_stress_UspA"/>
</dbReference>
<accession>A0A6B0VPM2</accession>
<dbReference type="Proteomes" id="UP000434101">
    <property type="component" value="Unassembled WGS sequence"/>
</dbReference>
<dbReference type="EMBL" id="WUYX01000053">
    <property type="protein sequence ID" value="MXV63580.1"/>
    <property type="molecule type" value="Genomic_DNA"/>
</dbReference>
<name>A0A6B0VPM2_9EURY</name>
<keyword evidence="4" id="KW-1185">Reference proteome</keyword>
<dbReference type="Pfam" id="PF00582">
    <property type="entry name" value="Usp"/>
    <property type="match status" value="1"/>
</dbReference>
<dbReference type="SUPFAM" id="SSF52402">
    <property type="entry name" value="Adenine nucleotide alpha hydrolases-like"/>
    <property type="match status" value="1"/>
</dbReference>
<comment type="similarity">
    <text evidence="1">Belongs to the universal stress protein A family.</text>
</comment>
<organism evidence="3 4">
    <name type="scientific">Natronorubrum halalkaliphilum</name>
    <dbReference type="NCBI Taxonomy" id="2691917"/>
    <lineage>
        <taxon>Archaea</taxon>
        <taxon>Methanobacteriati</taxon>
        <taxon>Methanobacteriota</taxon>
        <taxon>Stenosarchaea group</taxon>
        <taxon>Halobacteria</taxon>
        <taxon>Halobacteriales</taxon>
        <taxon>Natrialbaceae</taxon>
        <taxon>Natronorubrum</taxon>
    </lineage>
</organism>